<evidence type="ECO:0000313" key="3">
    <source>
        <dbReference type="EMBL" id="MBX0322468.1"/>
    </source>
</evidence>
<evidence type="ECO:0000256" key="1">
    <source>
        <dbReference type="SAM" id="MobiDB-lite"/>
    </source>
</evidence>
<keyword evidence="4" id="KW-1185">Reference proteome</keyword>
<keyword evidence="2" id="KW-0812">Transmembrane</keyword>
<dbReference type="AlphaFoldDB" id="A0AAW4PPX2"/>
<reference evidence="3 4" key="1">
    <citation type="submission" date="2021-06" db="EMBL/GenBank/DDBJ databases">
        <title>Halomicroarcula sp. a new haloarchaeum isolated from saline soil.</title>
        <authorList>
            <person name="Duran-Viseras A."/>
            <person name="Sanchez-Porro C."/>
            <person name="Ventosa A."/>
        </authorList>
    </citation>
    <scope>NUCLEOTIDE SEQUENCE [LARGE SCALE GENOMIC DNA]</scope>
    <source>
        <strain evidence="3 4">F13</strain>
    </source>
</reference>
<accession>A0AAW4PPX2</accession>
<sequence>MTFQSDYTAIWESGADPASDDFEDSVSITTDEQADESAQASNNQTNGPLTPTTVVQGSGWTEDDVMLAAQAINVLLFLILVYETFYGGA</sequence>
<gene>
    <name evidence="3" type="ORF">EGH21_05430</name>
</gene>
<protein>
    <submittedName>
        <fullName evidence="3">Uncharacterized protein</fullName>
    </submittedName>
</protein>
<proteinExistence type="predicted"/>
<evidence type="ECO:0000256" key="2">
    <source>
        <dbReference type="SAM" id="Phobius"/>
    </source>
</evidence>
<dbReference type="RefSeq" id="WP_220617468.1">
    <property type="nucleotide sequence ID" value="NZ_RKLR01000002.1"/>
</dbReference>
<feature type="transmembrane region" description="Helical" evidence="2">
    <location>
        <begin position="65"/>
        <end position="85"/>
    </location>
</feature>
<organism evidence="3 4">
    <name type="scientific">Haloarcula rubra</name>
    <dbReference type="NCBI Taxonomy" id="2487747"/>
    <lineage>
        <taxon>Archaea</taxon>
        <taxon>Methanobacteriati</taxon>
        <taxon>Methanobacteriota</taxon>
        <taxon>Stenosarchaea group</taxon>
        <taxon>Halobacteria</taxon>
        <taxon>Halobacteriales</taxon>
        <taxon>Haloarculaceae</taxon>
        <taxon>Haloarcula</taxon>
    </lineage>
</organism>
<keyword evidence="2" id="KW-0472">Membrane</keyword>
<dbReference type="Proteomes" id="UP001430377">
    <property type="component" value="Unassembled WGS sequence"/>
</dbReference>
<feature type="compositionally biased region" description="Polar residues" evidence="1">
    <location>
        <begin position="26"/>
        <end position="56"/>
    </location>
</feature>
<feature type="region of interest" description="Disordered" evidence="1">
    <location>
        <begin position="1"/>
        <end position="56"/>
    </location>
</feature>
<evidence type="ECO:0000313" key="4">
    <source>
        <dbReference type="Proteomes" id="UP001430377"/>
    </source>
</evidence>
<name>A0AAW4PPX2_9EURY</name>
<dbReference type="EMBL" id="RKLR01000002">
    <property type="protein sequence ID" value="MBX0322468.1"/>
    <property type="molecule type" value="Genomic_DNA"/>
</dbReference>
<comment type="caution">
    <text evidence="3">The sequence shown here is derived from an EMBL/GenBank/DDBJ whole genome shotgun (WGS) entry which is preliminary data.</text>
</comment>
<keyword evidence="2" id="KW-1133">Transmembrane helix</keyword>